<keyword evidence="12" id="KW-1185">Reference proteome</keyword>
<dbReference type="InterPro" id="IPR015422">
    <property type="entry name" value="PyrdxlP-dep_Trfase_small"/>
</dbReference>
<dbReference type="EC" id="2.6.1.9" evidence="9"/>
<dbReference type="PANTHER" id="PTHR43643:SF3">
    <property type="entry name" value="HISTIDINOL-PHOSPHATE AMINOTRANSFERASE"/>
    <property type="match status" value="1"/>
</dbReference>
<dbReference type="InterPro" id="IPR004839">
    <property type="entry name" value="Aminotransferase_I/II_large"/>
</dbReference>
<dbReference type="GO" id="GO:0004400">
    <property type="term" value="F:histidinol-phosphate transaminase activity"/>
    <property type="evidence" value="ECO:0007669"/>
    <property type="project" value="UniProtKB-UniRule"/>
</dbReference>
<evidence type="ECO:0000256" key="2">
    <source>
        <dbReference type="ARBA" id="ARBA00005011"/>
    </source>
</evidence>
<evidence type="ECO:0000256" key="1">
    <source>
        <dbReference type="ARBA" id="ARBA00001933"/>
    </source>
</evidence>
<dbReference type="InterPro" id="IPR015424">
    <property type="entry name" value="PyrdxlP-dep_Trfase"/>
</dbReference>
<dbReference type="EMBL" id="ABCK01000001">
    <property type="protein sequence ID" value="EDM29428.1"/>
    <property type="molecule type" value="Genomic_DNA"/>
</dbReference>
<keyword evidence="6 9" id="KW-0808">Transferase</keyword>
<dbReference type="OrthoDB" id="9809616at2"/>
<dbReference type="PANTHER" id="PTHR43643">
    <property type="entry name" value="HISTIDINOL-PHOSPHATE AMINOTRANSFERASE 2"/>
    <property type="match status" value="1"/>
</dbReference>
<evidence type="ECO:0000256" key="5">
    <source>
        <dbReference type="ARBA" id="ARBA00022576"/>
    </source>
</evidence>
<dbReference type="Pfam" id="PF00155">
    <property type="entry name" value="Aminotran_1_2"/>
    <property type="match status" value="1"/>
</dbReference>
<keyword evidence="7 9" id="KW-0663">Pyridoxal phosphate</keyword>
<dbReference type="Proteomes" id="UP000004947">
    <property type="component" value="Unassembled WGS sequence"/>
</dbReference>
<evidence type="ECO:0000256" key="4">
    <source>
        <dbReference type="ARBA" id="ARBA00011738"/>
    </source>
</evidence>
<sequence length="351" mass="39404">MSYFRPDIEAMEGYVPGEQPKGRVLTKLNTNENPFPPSPKVVEAIRNFPFEELRKYPAPYSDPVREAASKVYDIPADQIIAGNGSDDILTILFRSFVGEGHTVGWLNPSYSLYPVLANIQGGEHLTVDLKDNFGLPDNLAEKAKSSKLFFITRPNAPTGNAFEKDRLREFIANYHGIVVIDEAYADFCEDNCFDMIDEFPNVIITRTLSKSYSLAGIRAGLAFSNKNIIMGMHKVRDSYNVNGLTQAAAAAALLDQDYFLKNTQIVIDTRKKTAKRLQELGFDVKPSEANFLFCIPPINAEEFTHKVKEGGFLIRYFNTKGIDNYVRISIGSQQEMNEFLALTESILQDNK</sequence>
<evidence type="ECO:0000256" key="6">
    <source>
        <dbReference type="ARBA" id="ARBA00022679"/>
    </source>
</evidence>
<comment type="cofactor">
    <cofactor evidence="1 9">
        <name>pyridoxal 5'-phosphate</name>
        <dbReference type="ChEBI" id="CHEBI:597326"/>
    </cofactor>
</comment>
<dbReference type="InterPro" id="IPR050106">
    <property type="entry name" value="HistidinolP_aminotransfase"/>
</dbReference>
<comment type="similarity">
    <text evidence="3 9">Belongs to the class-II pyridoxal-phosphate-dependent aminotransferase family. Histidinol-phosphate aminotransferase subfamily.</text>
</comment>
<dbReference type="HAMAP" id="MF_01023">
    <property type="entry name" value="HisC_aminotrans_2"/>
    <property type="match status" value="1"/>
</dbReference>
<keyword evidence="9" id="KW-0368">Histidine biosynthesis</keyword>
<comment type="caution">
    <text evidence="11">The sequence shown here is derived from an EMBL/GenBank/DDBJ whole genome shotgun (WGS) entry which is preliminary data.</text>
</comment>
<evidence type="ECO:0000256" key="7">
    <source>
        <dbReference type="ARBA" id="ARBA00022898"/>
    </source>
</evidence>
<evidence type="ECO:0000256" key="8">
    <source>
        <dbReference type="ARBA" id="ARBA00047481"/>
    </source>
</evidence>
<dbReference type="InterPro" id="IPR015421">
    <property type="entry name" value="PyrdxlP-dep_Trfase_major"/>
</dbReference>
<comment type="catalytic activity">
    <reaction evidence="8 9">
        <text>L-histidinol phosphate + 2-oxoglutarate = 3-(imidazol-4-yl)-2-oxopropyl phosphate + L-glutamate</text>
        <dbReference type="Rhea" id="RHEA:23744"/>
        <dbReference type="ChEBI" id="CHEBI:16810"/>
        <dbReference type="ChEBI" id="CHEBI:29985"/>
        <dbReference type="ChEBI" id="CHEBI:57766"/>
        <dbReference type="ChEBI" id="CHEBI:57980"/>
        <dbReference type="EC" id="2.6.1.9"/>
    </reaction>
</comment>
<dbReference type="RefSeq" id="WP_007276550.1">
    <property type="nucleotide sequence ID" value="NZ_ABCK01000001.1"/>
</dbReference>
<evidence type="ECO:0000256" key="9">
    <source>
        <dbReference type="HAMAP-Rule" id="MF_01023"/>
    </source>
</evidence>
<keyword evidence="5 9" id="KW-0032">Aminotransferase</keyword>
<evidence type="ECO:0000313" key="12">
    <source>
        <dbReference type="Proteomes" id="UP000004947"/>
    </source>
</evidence>
<dbReference type="UniPathway" id="UPA00031">
    <property type="reaction ID" value="UER00012"/>
</dbReference>
<gene>
    <name evidence="9" type="primary">hisC</name>
    <name evidence="11" type="ORF">LNTAR_16798</name>
</gene>
<dbReference type="GO" id="GO:0030170">
    <property type="term" value="F:pyridoxal phosphate binding"/>
    <property type="evidence" value="ECO:0007669"/>
    <property type="project" value="InterPro"/>
</dbReference>
<evidence type="ECO:0000259" key="10">
    <source>
        <dbReference type="Pfam" id="PF00155"/>
    </source>
</evidence>
<proteinExistence type="inferred from homology"/>
<dbReference type="Gene3D" id="3.90.1150.10">
    <property type="entry name" value="Aspartate Aminotransferase, domain 1"/>
    <property type="match status" value="1"/>
</dbReference>
<protein>
    <recommendedName>
        <fullName evidence="9">Histidinol-phosphate aminotransferase</fullName>
        <ecNumber evidence="9">2.6.1.9</ecNumber>
    </recommendedName>
    <alternativeName>
        <fullName evidence="9">Imidazole acetol-phosphate transaminase</fullName>
    </alternativeName>
</protein>
<evidence type="ECO:0000313" key="11">
    <source>
        <dbReference type="EMBL" id="EDM29428.1"/>
    </source>
</evidence>
<dbReference type="InterPro" id="IPR001917">
    <property type="entry name" value="Aminotrans_II_pyridoxalP_BS"/>
</dbReference>
<dbReference type="SUPFAM" id="SSF53383">
    <property type="entry name" value="PLP-dependent transferases"/>
    <property type="match status" value="1"/>
</dbReference>
<dbReference type="NCBIfam" id="TIGR01141">
    <property type="entry name" value="hisC"/>
    <property type="match status" value="1"/>
</dbReference>
<feature type="modified residue" description="N6-(pyridoxal phosphate)lysine" evidence="9">
    <location>
        <position position="210"/>
    </location>
</feature>
<comment type="pathway">
    <text evidence="2 9">Amino-acid biosynthesis; L-histidine biosynthesis; L-histidine from 5-phospho-alpha-D-ribose 1-diphosphate: step 7/9.</text>
</comment>
<keyword evidence="9" id="KW-0028">Amino-acid biosynthesis</keyword>
<dbReference type="CDD" id="cd00609">
    <property type="entry name" value="AAT_like"/>
    <property type="match status" value="1"/>
</dbReference>
<feature type="domain" description="Aminotransferase class I/classII large" evidence="10">
    <location>
        <begin position="25"/>
        <end position="340"/>
    </location>
</feature>
<dbReference type="eggNOG" id="COG0079">
    <property type="taxonomic scope" value="Bacteria"/>
</dbReference>
<name>A6DF48_9BACT</name>
<dbReference type="AlphaFoldDB" id="A6DF48"/>
<dbReference type="InterPro" id="IPR005861">
    <property type="entry name" value="HisP_aminotrans"/>
</dbReference>
<evidence type="ECO:0000256" key="3">
    <source>
        <dbReference type="ARBA" id="ARBA00007970"/>
    </source>
</evidence>
<comment type="subunit">
    <text evidence="4 9">Homodimer.</text>
</comment>
<dbReference type="GO" id="GO:0000105">
    <property type="term" value="P:L-histidine biosynthetic process"/>
    <property type="evidence" value="ECO:0007669"/>
    <property type="project" value="UniProtKB-UniRule"/>
</dbReference>
<dbReference type="PROSITE" id="PS00599">
    <property type="entry name" value="AA_TRANSFER_CLASS_2"/>
    <property type="match status" value="1"/>
</dbReference>
<organism evidence="11 12">
    <name type="scientific">Lentisphaera araneosa HTCC2155</name>
    <dbReference type="NCBI Taxonomy" id="313628"/>
    <lineage>
        <taxon>Bacteria</taxon>
        <taxon>Pseudomonadati</taxon>
        <taxon>Lentisphaerota</taxon>
        <taxon>Lentisphaeria</taxon>
        <taxon>Lentisphaerales</taxon>
        <taxon>Lentisphaeraceae</taxon>
        <taxon>Lentisphaera</taxon>
    </lineage>
</organism>
<accession>A6DF48</accession>
<dbReference type="Gene3D" id="3.40.640.10">
    <property type="entry name" value="Type I PLP-dependent aspartate aminotransferase-like (Major domain)"/>
    <property type="match status" value="1"/>
</dbReference>
<reference evidence="11 12" key="1">
    <citation type="journal article" date="2010" name="J. Bacteriol.">
        <title>Genome sequence of Lentisphaera araneosa HTCC2155T, the type species of the order Lentisphaerales in the phylum Lentisphaerae.</title>
        <authorList>
            <person name="Thrash J.C."/>
            <person name="Cho J.C."/>
            <person name="Vergin K.L."/>
            <person name="Morris R.M."/>
            <person name="Giovannoni S.J."/>
        </authorList>
    </citation>
    <scope>NUCLEOTIDE SEQUENCE [LARGE SCALE GENOMIC DNA]</scope>
    <source>
        <strain evidence="11 12">HTCC2155</strain>
    </source>
</reference>
<dbReference type="STRING" id="313628.LNTAR_16798"/>